<dbReference type="AlphaFoldDB" id="A0A7R9D389"/>
<name>A0A7R9D389_TIMPO</name>
<feature type="region of interest" description="Disordered" evidence="1">
    <location>
        <begin position="122"/>
        <end position="153"/>
    </location>
</feature>
<feature type="compositionally biased region" description="Basic and acidic residues" evidence="1">
    <location>
        <begin position="142"/>
        <end position="153"/>
    </location>
</feature>
<protein>
    <submittedName>
        <fullName evidence="2">Uncharacterized protein</fullName>
    </submittedName>
</protein>
<dbReference type="Gene3D" id="1.10.510.10">
    <property type="entry name" value="Transferase(Phosphotransferase) domain 1"/>
    <property type="match status" value="1"/>
</dbReference>
<evidence type="ECO:0000256" key="1">
    <source>
        <dbReference type="SAM" id="MobiDB-lite"/>
    </source>
</evidence>
<reference evidence="2" key="1">
    <citation type="submission" date="2020-11" db="EMBL/GenBank/DDBJ databases">
        <authorList>
            <person name="Tran Van P."/>
        </authorList>
    </citation>
    <scope>NUCLEOTIDE SEQUENCE</scope>
</reference>
<organism evidence="2">
    <name type="scientific">Timema poppense</name>
    <name type="common">Walking stick</name>
    <dbReference type="NCBI Taxonomy" id="170557"/>
    <lineage>
        <taxon>Eukaryota</taxon>
        <taxon>Metazoa</taxon>
        <taxon>Ecdysozoa</taxon>
        <taxon>Arthropoda</taxon>
        <taxon>Hexapoda</taxon>
        <taxon>Insecta</taxon>
        <taxon>Pterygota</taxon>
        <taxon>Neoptera</taxon>
        <taxon>Polyneoptera</taxon>
        <taxon>Phasmatodea</taxon>
        <taxon>Timematodea</taxon>
        <taxon>Timematoidea</taxon>
        <taxon>Timematidae</taxon>
        <taxon>Timema</taxon>
    </lineage>
</organism>
<accession>A0A7R9D389</accession>
<gene>
    <name evidence="2" type="ORF">TPSB3V08_LOCUS5382</name>
</gene>
<evidence type="ECO:0000313" key="2">
    <source>
        <dbReference type="EMBL" id="CAD7406357.1"/>
    </source>
</evidence>
<dbReference type="EMBL" id="OD002856">
    <property type="protein sequence ID" value="CAD7406357.1"/>
    <property type="molecule type" value="Genomic_DNA"/>
</dbReference>
<proteinExistence type="predicted"/>
<sequence length="288" mass="31771">MLCGTPTPAVWPTVIKLPLWHMLKPKKSHRRRLREEFVFMPTTALDLLDKMLELDPEKRITAEDALKSAWLKDVEPDKMPIPELPTWQDCHELWSKKRRRQLKEQQDAMLVIPAGKPLLKDKMVPGKGFDEGQDIGGSSKALKKEASGFSSREHTDAYNQAVFEAAMSLATGTGPAEELSPAVVESPPLGRPIPRIGSDSSLTPPPPQPASRAGVRPMSISTSSNHSEASRSPSLAPPGLEELSEGAEAESFQRQLSSVAHSVMTNYPVNMEQLMLLRNNVEVTWSPV</sequence>
<feature type="region of interest" description="Disordered" evidence="1">
    <location>
        <begin position="173"/>
        <end position="249"/>
    </location>
</feature>
<feature type="compositionally biased region" description="Polar residues" evidence="1">
    <location>
        <begin position="219"/>
        <end position="233"/>
    </location>
</feature>
<dbReference type="SUPFAM" id="SSF56112">
    <property type="entry name" value="Protein kinase-like (PK-like)"/>
    <property type="match status" value="1"/>
</dbReference>
<dbReference type="InterPro" id="IPR011009">
    <property type="entry name" value="Kinase-like_dom_sf"/>
</dbReference>